<evidence type="ECO:0000313" key="3">
    <source>
        <dbReference type="Proteomes" id="UP000007962"/>
    </source>
</evidence>
<dbReference type="RefSeq" id="WP_012725051.1">
    <property type="nucleotide sequence ID" value="NC_012669.1"/>
</dbReference>
<feature type="region of interest" description="Disordered" evidence="1">
    <location>
        <begin position="151"/>
        <end position="173"/>
    </location>
</feature>
<dbReference type="KEGG" id="bcv:Bcav_0005"/>
<keyword evidence="3" id="KW-1185">Reference proteome</keyword>
<feature type="region of interest" description="Disordered" evidence="1">
    <location>
        <begin position="1"/>
        <end position="60"/>
    </location>
</feature>
<dbReference type="InterPro" id="IPR007922">
    <property type="entry name" value="DciA-like"/>
</dbReference>
<dbReference type="EMBL" id="CP001618">
    <property type="protein sequence ID" value="ACQ78271.1"/>
    <property type="molecule type" value="Genomic_DNA"/>
</dbReference>
<protein>
    <submittedName>
        <fullName evidence="2">Uncharacterized protein</fullName>
    </submittedName>
</protein>
<feature type="compositionally biased region" description="Low complexity" evidence="1">
    <location>
        <begin position="154"/>
        <end position="166"/>
    </location>
</feature>
<accession>C5BUP7</accession>
<dbReference type="AlphaFoldDB" id="C5BUP7"/>
<evidence type="ECO:0000256" key="1">
    <source>
        <dbReference type="SAM" id="MobiDB-lite"/>
    </source>
</evidence>
<dbReference type="PANTHER" id="PTHR36456">
    <property type="entry name" value="UPF0232 PROTEIN SCO3875"/>
    <property type="match status" value="1"/>
</dbReference>
<name>C5BUP7_BEUC1</name>
<dbReference type="eggNOG" id="COG5512">
    <property type="taxonomic scope" value="Bacteria"/>
</dbReference>
<reference evidence="2 3" key="1">
    <citation type="journal article" date="2009" name="Stand. Genomic Sci.">
        <title>Complete genome sequence of Beutenbergia cavernae type strain (HKI 0122).</title>
        <authorList>
            <person name="Land M."/>
            <person name="Pukall R."/>
            <person name="Abt B."/>
            <person name="Goker M."/>
            <person name="Rohde M."/>
            <person name="Glavina Del Rio T."/>
            <person name="Tice H."/>
            <person name="Copeland A."/>
            <person name="Cheng J.F."/>
            <person name="Lucas S."/>
            <person name="Chen F."/>
            <person name="Nolan M."/>
            <person name="Bruce D."/>
            <person name="Goodwin L."/>
            <person name="Pitluck S."/>
            <person name="Ivanova N."/>
            <person name="Mavromatis K."/>
            <person name="Ovchinnikova G."/>
            <person name="Pati A."/>
            <person name="Chen A."/>
            <person name="Palaniappan K."/>
            <person name="Hauser L."/>
            <person name="Chang Y.J."/>
            <person name="Jefferies C.C."/>
            <person name="Saunders E."/>
            <person name="Brettin T."/>
            <person name="Detter J.C."/>
            <person name="Han C."/>
            <person name="Chain P."/>
            <person name="Bristow J."/>
            <person name="Eisen J.A."/>
            <person name="Markowitz V."/>
            <person name="Hugenholtz P."/>
            <person name="Kyrpides N.C."/>
            <person name="Klenk H.P."/>
            <person name="Lapidus A."/>
        </authorList>
    </citation>
    <scope>NUCLEOTIDE SEQUENCE [LARGE SCALE GENOMIC DNA]</scope>
    <source>
        <strain evidence="3">ATCC BAA-8 / DSM 12333 / NBRC 16432</strain>
    </source>
</reference>
<organism evidence="2 3">
    <name type="scientific">Beutenbergia cavernae (strain ATCC BAA-8 / DSM 12333 / CCUG 43141 / JCM 11478 / NBRC 16432 / NCIMB 13614 / HKI 0122)</name>
    <dbReference type="NCBI Taxonomy" id="471853"/>
    <lineage>
        <taxon>Bacteria</taxon>
        <taxon>Bacillati</taxon>
        <taxon>Actinomycetota</taxon>
        <taxon>Actinomycetes</taxon>
        <taxon>Micrococcales</taxon>
        <taxon>Beutenbergiaceae</taxon>
        <taxon>Beutenbergia</taxon>
    </lineage>
</organism>
<dbReference type="Proteomes" id="UP000007962">
    <property type="component" value="Chromosome"/>
</dbReference>
<feature type="compositionally biased region" description="Acidic residues" evidence="1">
    <location>
        <begin position="1"/>
        <end position="14"/>
    </location>
</feature>
<dbReference type="STRING" id="471853.Bcav_0005"/>
<dbReference type="HOGENOM" id="CLU_087206_0_1_11"/>
<dbReference type="PANTHER" id="PTHR36456:SF1">
    <property type="entry name" value="UPF0232 PROTEIN SCO3875"/>
    <property type="match status" value="1"/>
</dbReference>
<evidence type="ECO:0000313" key="2">
    <source>
        <dbReference type="EMBL" id="ACQ78271.1"/>
    </source>
</evidence>
<gene>
    <name evidence="2" type="ordered locus">Bcav_0005</name>
</gene>
<sequence length="173" mass="18195">MSGEGEDAAPDDGVEAAAAALGRARRAAEERGIRPGTRPRPRRGGASLPGATSRDARDPELVASTLGRVLAERGWTASLSVGSVVGRWREVVGDQIADHCAPETFDGGRLVVRTTSTAWATQLKLLLPQLERRLAAEVGEGVVEEITVLGPGGPSWRRGPRSVPGRGPRDTYG</sequence>
<dbReference type="Pfam" id="PF05258">
    <property type="entry name" value="DciA"/>
    <property type="match status" value="1"/>
</dbReference>
<proteinExistence type="predicted"/>